<accession>A0AAD7B2Y7</accession>
<feature type="region of interest" description="Disordered" evidence="1">
    <location>
        <begin position="112"/>
        <end position="138"/>
    </location>
</feature>
<proteinExistence type="predicted"/>
<reference evidence="2" key="1">
    <citation type="submission" date="2023-03" db="EMBL/GenBank/DDBJ databases">
        <title>Massive genome expansion in bonnet fungi (Mycena s.s.) driven by repeated elements and novel gene families across ecological guilds.</title>
        <authorList>
            <consortium name="Lawrence Berkeley National Laboratory"/>
            <person name="Harder C.B."/>
            <person name="Miyauchi S."/>
            <person name="Viragh M."/>
            <person name="Kuo A."/>
            <person name="Thoen E."/>
            <person name="Andreopoulos B."/>
            <person name="Lu D."/>
            <person name="Skrede I."/>
            <person name="Drula E."/>
            <person name="Henrissat B."/>
            <person name="Morin E."/>
            <person name="Kohler A."/>
            <person name="Barry K."/>
            <person name="LaButti K."/>
            <person name="Morin E."/>
            <person name="Salamov A."/>
            <person name="Lipzen A."/>
            <person name="Mereny Z."/>
            <person name="Hegedus B."/>
            <person name="Baldrian P."/>
            <person name="Stursova M."/>
            <person name="Weitz H."/>
            <person name="Taylor A."/>
            <person name="Grigoriev I.V."/>
            <person name="Nagy L.G."/>
            <person name="Martin F."/>
            <person name="Kauserud H."/>
        </authorList>
    </citation>
    <scope>NUCLEOTIDE SEQUENCE</scope>
    <source>
        <strain evidence="2">9284</strain>
    </source>
</reference>
<evidence type="ECO:0000256" key="1">
    <source>
        <dbReference type="SAM" id="MobiDB-lite"/>
    </source>
</evidence>
<keyword evidence="3" id="KW-1185">Reference proteome</keyword>
<dbReference type="EMBL" id="JARKIF010000047">
    <property type="protein sequence ID" value="KAJ7607907.1"/>
    <property type="molecule type" value="Genomic_DNA"/>
</dbReference>
<dbReference type="Proteomes" id="UP001221142">
    <property type="component" value="Unassembled WGS sequence"/>
</dbReference>
<name>A0AAD7B2Y7_9AGAR</name>
<sequence length="269" mass="30018">MPDPWPVSGETFHLPQLQRLYISDSKPLPNFQVPVLEQLTLGMGAQRHGTSQRHRQPVTRGLDGFIANTPTIRKLGFMGGTDQHFVLTILKKFPHIEELAVIVKWTWEDTRVDSDGDESGGDSDGESGGHGHGDGDWDPDQATRIFISSLFRPFFNNPRDTPLCPRLARIHLGIADDGSQAILSACLKMLESRWNLPDHGALEAATIVQSGVASPNGEMQNRIDALRAEGLQLAVSNEGTQVMRTMASWMCTTEWEEHKVPFREFEDMY</sequence>
<dbReference type="AlphaFoldDB" id="A0AAD7B2Y7"/>
<evidence type="ECO:0000313" key="3">
    <source>
        <dbReference type="Proteomes" id="UP001221142"/>
    </source>
</evidence>
<evidence type="ECO:0000313" key="2">
    <source>
        <dbReference type="EMBL" id="KAJ7607907.1"/>
    </source>
</evidence>
<protein>
    <submittedName>
        <fullName evidence="2">Uncharacterized protein</fullName>
    </submittedName>
</protein>
<organism evidence="2 3">
    <name type="scientific">Roridomyces roridus</name>
    <dbReference type="NCBI Taxonomy" id="1738132"/>
    <lineage>
        <taxon>Eukaryota</taxon>
        <taxon>Fungi</taxon>
        <taxon>Dikarya</taxon>
        <taxon>Basidiomycota</taxon>
        <taxon>Agaricomycotina</taxon>
        <taxon>Agaricomycetes</taxon>
        <taxon>Agaricomycetidae</taxon>
        <taxon>Agaricales</taxon>
        <taxon>Marasmiineae</taxon>
        <taxon>Mycenaceae</taxon>
        <taxon>Roridomyces</taxon>
    </lineage>
</organism>
<comment type="caution">
    <text evidence="2">The sequence shown here is derived from an EMBL/GenBank/DDBJ whole genome shotgun (WGS) entry which is preliminary data.</text>
</comment>
<feature type="compositionally biased region" description="Acidic residues" evidence="1">
    <location>
        <begin position="115"/>
        <end position="125"/>
    </location>
</feature>
<gene>
    <name evidence="2" type="ORF">FB45DRAFT_947227</name>
</gene>